<dbReference type="STRING" id="497965.Cyan7822_1693"/>
<reference evidence="2" key="1">
    <citation type="journal article" date="2011" name="MBio">
        <title>Novel metabolic attributes of the genus Cyanothece, comprising a group of unicellular nitrogen-fixing Cyanobacteria.</title>
        <authorList>
            <person name="Bandyopadhyay A."/>
            <person name="Elvitigala T."/>
            <person name="Welsh E."/>
            <person name="Stockel J."/>
            <person name="Liberton M."/>
            <person name="Min H."/>
            <person name="Sherman L.A."/>
            <person name="Pakrasi H.B."/>
        </authorList>
    </citation>
    <scope>NUCLEOTIDE SEQUENCE [LARGE SCALE GENOMIC DNA]</scope>
    <source>
        <strain evidence="2">PCC 7822</strain>
    </source>
</reference>
<keyword evidence="1" id="KW-0808">Transferase</keyword>
<sequence>MLSFTKNENTTIDPDWSREKIYKWWSPGRQLLKSIRQYQKWKTKGGVLGNLISKYYVLTHRFWSVVSGADIPLNCQLGGGLLLLHPQGIVIHPEAVIGVNCAIFQQVTIVKSVKIGHGVLIGAGAKILSNATIGDYAKVGANAVVLNNSYIPPKATAVGIPARIILPSDQSFLDSQ</sequence>
<keyword evidence="2" id="KW-1185">Reference proteome</keyword>
<dbReference type="Proteomes" id="UP000008206">
    <property type="component" value="Chromosome"/>
</dbReference>
<dbReference type="GO" id="GO:0016740">
    <property type="term" value="F:transferase activity"/>
    <property type="evidence" value="ECO:0007669"/>
    <property type="project" value="UniProtKB-KW"/>
</dbReference>
<dbReference type="Pfam" id="PF00132">
    <property type="entry name" value="Hexapep"/>
    <property type="match status" value="1"/>
</dbReference>
<protein>
    <submittedName>
        <fullName evidence="1">Serine O-acetyltransferase</fullName>
    </submittedName>
</protein>
<evidence type="ECO:0000313" key="2">
    <source>
        <dbReference type="Proteomes" id="UP000008206"/>
    </source>
</evidence>
<dbReference type="InterPro" id="IPR011004">
    <property type="entry name" value="Trimer_LpxA-like_sf"/>
</dbReference>
<dbReference type="KEGG" id="cyj:Cyan7822_1693"/>
<accession>E0U7I6</accession>
<proteinExistence type="predicted"/>
<evidence type="ECO:0000313" key="1">
    <source>
        <dbReference type="EMBL" id="ADN13682.1"/>
    </source>
</evidence>
<dbReference type="InterPro" id="IPR001451">
    <property type="entry name" value="Hexapep"/>
</dbReference>
<dbReference type="RefSeq" id="WP_013321789.1">
    <property type="nucleotide sequence ID" value="NC_014501.1"/>
</dbReference>
<organism evidence="1 2">
    <name type="scientific">Gloeothece verrucosa (strain PCC 7822)</name>
    <name type="common">Cyanothece sp. (strain PCC 7822)</name>
    <dbReference type="NCBI Taxonomy" id="497965"/>
    <lineage>
        <taxon>Bacteria</taxon>
        <taxon>Bacillati</taxon>
        <taxon>Cyanobacteriota</taxon>
        <taxon>Cyanophyceae</taxon>
        <taxon>Oscillatoriophycideae</taxon>
        <taxon>Chroococcales</taxon>
        <taxon>Aphanothecaceae</taxon>
        <taxon>Gloeothece</taxon>
        <taxon>Gloeothece verrucosa</taxon>
    </lineage>
</organism>
<dbReference type="GO" id="GO:0043886">
    <property type="term" value="F:structural constituent of carboxysome shell"/>
    <property type="evidence" value="ECO:0007669"/>
    <property type="project" value="UniProtKB-ARBA"/>
</dbReference>
<dbReference type="SUPFAM" id="SSF51161">
    <property type="entry name" value="Trimeric LpxA-like enzymes"/>
    <property type="match status" value="1"/>
</dbReference>
<dbReference type="PANTHER" id="PTHR42811">
    <property type="entry name" value="SERINE ACETYLTRANSFERASE"/>
    <property type="match status" value="1"/>
</dbReference>
<dbReference type="EMBL" id="CP002198">
    <property type="protein sequence ID" value="ADN13682.1"/>
    <property type="molecule type" value="Genomic_DNA"/>
</dbReference>
<dbReference type="HOGENOM" id="CLU_051638_10_2_3"/>
<dbReference type="Gene3D" id="2.160.10.10">
    <property type="entry name" value="Hexapeptide repeat proteins"/>
    <property type="match status" value="1"/>
</dbReference>
<gene>
    <name evidence="1" type="ordered locus">Cyan7822_1693</name>
</gene>
<dbReference type="eggNOG" id="COG1045">
    <property type="taxonomic scope" value="Bacteria"/>
</dbReference>
<dbReference type="AlphaFoldDB" id="E0U7I6"/>
<dbReference type="GO" id="GO:0031470">
    <property type="term" value="C:carboxysome"/>
    <property type="evidence" value="ECO:0007669"/>
    <property type="project" value="UniProtKB-ARBA"/>
</dbReference>
<name>E0U7I6_GLOV7</name>
<dbReference type="OrthoDB" id="9815592at2"/>